<reference evidence="1" key="1">
    <citation type="submission" date="2017-05" db="UniProtKB">
        <authorList>
            <consortium name="EnsemblMetazoa"/>
        </authorList>
    </citation>
    <scope>IDENTIFICATION</scope>
</reference>
<protein>
    <submittedName>
        <fullName evidence="1">Uncharacterized protein</fullName>
    </submittedName>
</protein>
<dbReference type="OrthoDB" id="6152127at2759"/>
<sequence length="182" mass="20016">MRTDELSTLSLAHKATTVQNQIEDGSLLHLNTDGTTLGQKKLGGIALNKVVISLSQQSDGTADSISDVSRQLQKLRETASALGLPNPFSINWTMISSSTADSAATQKRFNKLNERKKEADKEEFGTNAPEIASEFIENFCAMHLGSNLRKAFLVGVKSTCDKTADKHQAREYYQVDIIVHEF</sequence>
<proteinExistence type="predicted"/>
<dbReference type="EnsemblMetazoa" id="Aqu2.1.40477_001">
    <property type="protein sequence ID" value="Aqu2.1.40477_001"/>
    <property type="gene ID" value="Aqu2.1.40477"/>
</dbReference>
<accession>A0A1X7VKB9</accession>
<dbReference type="InParanoid" id="A0A1X7VKB9"/>
<dbReference type="AlphaFoldDB" id="A0A1X7VKB9"/>
<evidence type="ECO:0000313" key="1">
    <source>
        <dbReference type="EnsemblMetazoa" id="Aqu2.1.40477_001"/>
    </source>
</evidence>
<name>A0A1X7VKB9_AMPQE</name>
<organism evidence="1">
    <name type="scientific">Amphimedon queenslandica</name>
    <name type="common">Sponge</name>
    <dbReference type="NCBI Taxonomy" id="400682"/>
    <lineage>
        <taxon>Eukaryota</taxon>
        <taxon>Metazoa</taxon>
        <taxon>Porifera</taxon>
        <taxon>Demospongiae</taxon>
        <taxon>Heteroscleromorpha</taxon>
        <taxon>Haplosclerida</taxon>
        <taxon>Niphatidae</taxon>
        <taxon>Amphimedon</taxon>
    </lineage>
</organism>